<dbReference type="RefSeq" id="XP_049134100.1">
    <property type="nucleotide sequence ID" value="XM_049278143.1"/>
</dbReference>
<evidence type="ECO:0000313" key="3">
    <source>
        <dbReference type="Proteomes" id="UP001055115"/>
    </source>
</evidence>
<reference evidence="2 3" key="1">
    <citation type="submission" date="2022-03" db="EMBL/GenBank/DDBJ databases">
        <title>Genome data of Colletotrichum spp.</title>
        <authorList>
            <person name="Utami Y.D."/>
            <person name="Hiruma K."/>
        </authorList>
    </citation>
    <scope>NUCLEOTIDE SEQUENCE [LARGE SCALE GENOMIC DNA]</scope>
    <source>
        <strain evidence="2 3">MAFF 239500</strain>
    </source>
</reference>
<feature type="region of interest" description="Disordered" evidence="1">
    <location>
        <begin position="47"/>
        <end position="76"/>
    </location>
</feature>
<keyword evidence="3" id="KW-1185">Reference proteome</keyword>
<dbReference type="AlphaFoldDB" id="A0AA37UQ40"/>
<gene>
    <name evidence="2" type="ORF">ColSpa_11931</name>
</gene>
<dbReference type="GeneID" id="73332733"/>
<dbReference type="Proteomes" id="UP001055115">
    <property type="component" value="Unassembled WGS sequence"/>
</dbReference>
<name>A0AA37UQ40_9PEZI</name>
<dbReference type="EMBL" id="BQXU01000053">
    <property type="protein sequence ID" value="GKT51750.1"/>
    <property type="molecule type" value="Genomic_DNA"/>
</dbReference>
<protein>
    <submittedName>
        <fullName evidence="2">Uncharacterized protein</fullName>
    </submittedName>
</protein>
<evidence type="ECO:0000256" key="1">
    <source>
        <dbReference type="SAM" id="MobiDB-lite"/>
    </source>
</evidence>
<comment type="caution">
    <text evidence="2">The sequence shown here is derived from an EMBL/GenBank/DDBJ whole genome shotgun (WGS) entry which is preliminary data.</text>
</comment>
<sequence>MNRDADLDVAAPHNNAHELPLAQMLHDFGEKQHLRPLYLEFMTVAVQQSPQHKTTESSRRRSHQSRPPLMSNFKPKLPLPLPLPLELALRLD</sequence>
<accession>A0AA37UQ40</accession>
<evidence type="ECO:0000313" key="2">
    <source>
        <dbReference type="EMBL" id="GKT51750.1"/>
    </source>
</evidence>
<proteinExistence type="predicted"/>
<organism evidence="2 3">
    <name type="scientific">Colletotrichum spaethianum</name>
    <dbReference type="NCBI Taxonomy" id="700344"/>
    <lineage>
        <taxon>Eukaryota</taxon>
        <taxon>Fungi</taxon>
        <taxon>Dikarya</taxon>
        <taxon>Ascomycota</taxon>
        <taxon>Pezizomycotina</taxon>
        <taxon>Sordariomycetes</taxon>
        <taxon>Hypocreomycetidae</taxon>
        <taxon>Glomerellales</taxon>
        <taxon>Glomerellaceae</taxon>
        <taxon>Colletotrichum</taxon>
        <taxon>Colletotrichum spaethianum species complex</taxon>
    </lineage>
</organism>